<dbReference type="EC" id="2.7.13.3" evidence="2"/>
<evidence type="ECO:0000256" key="1">
    <source>
        <dbReference type="ARBA" id="ARBA00000085"/>
    </source>
</evidence>
<evidence type="ECO:0000256" key="2">
    <source>
        <dbReference type="ARBA" id="ARBA00012438"/>
    </source>
</evidence>
<dbReference type="PANTHER" id="PTHR43065">
    <property type="entry name" value="SENSOR HISTIDINE KINASE"/>
    <property type="match status" value="1"/>
</dbReference>
<dbReference type="SMART" id="SM00387">
    <property type="entry name" value="HATPase_c"/>
    <property type="match status" value="1"/>
</dbReference>
<dbReference type="RefSeq" id="WP_145353868.1">
    <property type="nucleotide sequence ID" value="NZ_CP036262.1"/>
</dbReference>
<evidence type="ECO:0000256" key="4">
    <source>
        <dbReference type="ARBA" id="ARBA00022741"/>
    </source>
</evidence>
<evidence type="ECO:0000259" key="8">
    <source>
        <dbReference type="PROSITE" id="PS50109"/>
    </source>
</evidence>
<dbReference type="GO" id="GO:0004673">
    <property type="term" value="F:protein histidine kinase activity"/>
    <property type="evidence" value="ECO:0007669"/>
    <property type="project" value="UniProtKB-EC"/>
</dbReference>
<dbReference type="GO" id="GO:0000160">
    <property type="term" value="P:phosphorelay signal transduction system"/>
    <property type="evidence" value="ECO:0007669"/>
    <property type="project" value="UniProtKB-KW"/>
</dbReference>
<dbReference type="PANTHER" id="PTHR43065:SF46">
    <property type="entry name" value="C4-DICARBOXYLATE TRANSPORT SENSOR PROTEIN DCTB"/>
    <property type="match status" value="1"/>
</dbReference>
<dbReference type="InterPro" id="IPR036890">
    <property type="entry name" value="HATPase_C_sf"/>
</dbReference>
<evidence type="ECO:0000259" key="9">
    <source>
        <dbReference type="PROSITE" id="PS50112"/>
    </source>
</evidence>
<evidence type="ECO:0000256" key="6">
    <source>
        <dbReference type="ARBA" id="ARBA00022840"/>
    </source>
</evidence>
<dbReference type="OrthoDB" id="9762141at2"/>
<dbReference type="Proteomes" id="UP000320672">
    <property type="component" value="Chromosome"/>
</dbReference>
<keyword evidence="3" id="KW-0808">Transferase</keyword>
<organism evidence="11 12">
    <name type="scientific">Roseimaritima multifibrata</name>
    <dbReference type="NCBI Taxonomy" id="1930274"/>
    <lineage>
        <taxon>Bacteria</taxon>
        <taxon>Pseudomonadati</taxon>
        <taxon>Planctomycetota</taxon>
        <taxon>Planctomycetia</taxon>
        <taxon>Pirellulales</taxon>
        <taxon>Pirellulaceae</taxon>
        <taxon>Roseimaritima</taxon>
    </lineage>
</organism>
<dbReference type="InterPro" id="IPR045812">
    <property type="entry name" value="DAHL"/>
</dbReference>
<keyword evidence="5" id="KW-0418">Kinase</keyword>
<sequence length="723" mass="79976">MKRNALNALFLALLVIVSGWLLPRSTDTSSGRFGIVAETVRTLNQRNIDLDSAVLSVRLGLVSDYDELSALEHALQESVRGTEELQIVGADWGGPIDLAELGRLANQKVQLSGDFKANHAIVNNSLAGFMHNVREAMEQTPTYEAHAALARIEVAGARFCVAGLEADRIEFQDALQSLRAIQPDPLAEKSEAWELTIRHSQKLLELRTELDATIQALVRVPLSAFAADLMRLENHRNQQQLAVTNAYRGALSVLVLMLIGYCAYQFVCLVRHARKDRQANEDLEAKILERTRQLVRMNQELAKAICEAEKLALVAQYTDNGVMIRDPVGRIEWVNAGFTRITGYTLDEVIGKQPMQFLYGAETDLASIEKIDDAIRTQTGVDEELIYYSKSGQPFWLAVELRPIYDEYGTLVRFIAIESDITERKQAEVEKSILSSKLLKVSRQAGMAEVATGVLHNVGNVLNSVNVSANLLLDTLQRSRALTFRKAADLILDHEGDLARFFGEDPRGQAIPAFLKELAASLQKDRTLCQGELRSLMGNVEHIKEIVSMQQSLACTGGNLERLDLTAVVEDALKIDSVAMERHRMRVERQFDLVPYVCADRHKVVQVLVNLVSNARHAMEKVPEENRVVTVAITGDEKEVRVMVSDRGVGIPVEHLTKIFSHGFTTRKEGHGFGLHSSALACQEMGGALEAHSEGVGRGATFSLRIPVEAEAPAPSRLEAVVQ</sequence>
<dbReference type="EMBL" id="CP036262">
    <property type="protein sequence ID" value="QDS95621.1"/>
    <property type="molecule type" value="Genomic_DNA"/>
</dbReference>
<dbReference type="InterPro" id="IPR004358">
    <property type="entry name" value="Sig_transdc_His_kin-like_C"/>
</dbReference>
<dbReference type="Gene3D" id="3.30.450.20">
    <property type="entry name" value="PAS domain"/>
    <property type="match status" value="1"/>
</dbReference>
<dbReference type="PRINTS" id="PR00344">
    <property type="entry name" value="BCTRLSENSOR"/>
</dbReference>
<evidence type="ECO:0000256" key="3">
    <source>
        <dbReference type="ARBA" id="ARBA00022679"/>
    </source>
</evidence>
<evidence type="ECO:0000313" key="11">
    <source>
        <dbReference type="EMBL" id="QDS95621.1"/>
    </source>
</evidence>
<accession>A0A517ML59</accession>
<dbReference type="InterPro" id="IPR000700">
    <property type="entry name" value="PAS-assoc_C"/>
</dbReference>
<dbReference type="InterPro" id="IPR005467">
    <property type="entry name" value="His_kinase_dom"/>
</dbReference>
<dbReference type="InterPro" id="IPR001610">
    <property type="entry name" value="PAC"/>
</dbReference>
<dbReference type="GO" id="GO:0005524">
    <property type="term" value="F:ATP binding"/>
    <property type="evidence" value="ECO:0007669"/>
    <property type="project" value="UniProtKB-KW"/>
</dbReference>
<comment type="catalytic activity">
    <reaction evidence="1">
        <text>ATP + protein L-histidine = ADP + protein N-phospho-L-histidine.</text>
        <dbReference type="EC" id="2.7.13.3"/>
    </reaction>
</comment>
<dbReference type="NCBIfam" id="TIGR00229">
    <property type="entry name" value="sensory_box"/>
    <property type="match status" value="1"/>
</dbReference>
<evidence type="ECO:0000256" key="5">
    <source>
        <dbReference type="ARBA" id="ARBA00022777"/>
    </source>
</evidence>
<keyword evidence="6" id="KW-0067">ATP-binding</keyword>
<protein>
    <recommendedName>
        <fullName evidence="2">histidine kinase</fullName>
        <ecNumber evidence="2">2.7.13.3</ecNumber>
    </recommendedName>
</protein>
<name>A0A517ML59_9BACT</name>
<dbReference type="InterPro" id="IPR035965">
    <property type="entry name" value="PAS-like_dom_sf"/>
</dbReference>
<dbReference type="Gene3D" id="3.30.565.10">
    <property type="entry name" value="Histidine kinase-like ATPase, C-terminal domain"/>
    <property type="match status" value="1"/>
</dbReference>
<dbReference type="Pfam" id="PF19443">
    <property type="entry name" value="DAHL"/>
    <property type="match status" value="1"/>
</dbReference>
<keyword evidence="7" id="KW-0902">Two-component regulatory system</keyword>
<dbReference type="SMART" id="SM00086">
    <property type="entry name" value="PAC"/>
    <property type="match status" value="1"/>
</dbReference>
<feature type="domain" description="PAC" evidence="10">
    <location>
        <begin position="381"/>
        <end position="433"/>
    </location>
</feature>
<proteinExistence type="predicted"/>
<dbReference type="SMART" id="SM00091">
    <property type="entry name" value="PAS"/>
    <property type="match status" value="1"/>
</dbReference>
<reference evidence="11 12" key="1">
    <citation type="submission" date="2019-02" db="EMBL/GenBank/DDBJ databases">
        <title>Deep-cultivation of Planctomycetes and their phenomic and genomic characterization uncovers novel biology.</title>
        <authorList>
            <person name="Wiegand S."/>
            <person name="Jogler M."/>
            <person name="Boedeker C."/>
            <person name="Pinto D."/>
            <person name="Vollmers J."/>
            <person name="Rivas-Marin E."/>
            <person name="Kohn T."/>
            <person name="Peeters S.H."/>
            <person name="Heuer A."/>
            <person name="Rast P."/>
            <person name="Oberbeckmann S."/>
            <person name="Bunk B."/>
            <person name="Jeske O."/>
            <person name="Meyerdierks A."/>
            <person name="Storesund J.E."/>
            <person name="Kallscheuer N."/>
            <person name="Luecker S."/>
            <person name="Lage O.M."/>
            <person name="Pohl T."/>
            <person name="Merkel B.J."/>
            <person name="Hornburger P."/>
            <person name="Mueller R.-W."/>
            <person name="Bruemmer F."/>
            <person name="Labrenz M."/>
            <person name="Spormann A.M."/>
            <person name="Op den Camp H."/>
            <person name="Overmann J."/>
            <person name="Amann R."/>
            <person name="Jetten M.S.M."/>
            <person name="Mascher T."/>
            <person name="Medema M.H."/>
            <person name="Devos D.P."/>
            <person name="Kaster A.-K."/>
            <person name="Ovreas L."/>
            <person name="Rohde M."/>
            <person name="Galperin M.Y."/>
            <person name="Jogler C."/>
        </authorList>
    </citation>
    <scope>NUCLEOTIDE SEQUENCE [LARGE SCALE GENOMIC DNA]</scope>
    <source>
        <strain evidence="11 12">FF011L</strain>
    </source>
</reference>
<dbReference type="InterPro" id="IPR000014">
    <property type="entry name" value="PAS"/>
</dbReference>
<dbReference type="Pfam" id="PF13426">
    <property type="entry name" value="PAS_9"/>
    <property type="match status" value="1"/>
</dbReference>
<dbReference type="KEGG" id="rml:FF011L_44190"/>
<keyword evidence="4" id="KW-0547">Nucleotide-binding</keyword>
<feature type="domain" description="Histidine kinase" evidence="8">
    <location>
        <begin position="532"/>
        <end position="710"/>
    </location>
</feature>
<dbReference type="AlphaFoldDB" id="A0A517ML59"/>
<dbReference type="InterPro" id="IPR003594">
    <property type="entry name" value="HATPase_dom"/>
</dbReference>
<dbReference type="CDD" id="cd00130">
    <property type="entry name" value="PAS"/>
    <property type="match status" value="1"/>
</dbReference>
<dbReference type="SUPFAM" id="SSF55785">
    <property type="entry name" value="PYP-like sensor domain (PAS domain)"/>
    <property type="match status" value="1"/>
</dbReference>
<dbReference type="PROSITE" id="PS50109">
    <property type="entry name" value="HIS_KIN"/>
    <property type="match status" value="1"/>
</dbReference>
<dbReference type="PROSITE" id="PS50112">
    <property type="entry name" value="PAS"/>
    <property type="match status" value="1"/>
</dbReference>
<dbReference type="PROSITE" id="PS50113">
    <property type="entry name" value="PAC"/>
    <property type="match status" value="1"/>
</dbReference>
<keyword evidence="12" id="KW-1185">Reference proteome</keyword>
<evidence type="ECO:0000256" key="7">
    <source>
        <dbReference type="ARBA" id="ARBA00023012"/>
    </source>
</evidence>
<evidence type="ECO:0000259" key="10">
    <source>
        <dbReference type="PROSITE" id="PS50113"/>
    </source>
</evidence>
<dbReference type="Pfam" id="PF02518">
    <property type="entry name" value="HATPase_c"/>
    <property type="match status" value="1"/>
</dbReference>
<feature type="domain" description="PAS" evidence="9">
    <location>
        <begin position="307"/>
        <end position="378"/>
    </location>
</feature>
<evidence type="ECO:0000313" key="12">
    <source>
        <dbReference type="Proteomes" id="UP000320672"/>
    </source>
</evidence>
<dbReference type="SUPFAM" id="SSF55874">
    <property type="entry name" value="ATPase domain of HSP90 chaperone/DNA topoisomerase II/histidine kinase"/>
    <property type="match status" value="1"/>
</dbReference>
<gene>
    <name evidence="11" type="ORF">FF011L_44190</name>
</gene>